<organism evidence="2 3">
    <name type="scientific">Mycena maculata</name>
    <dbReference type="NCBI Taxonomy" id="230809"/>
    <lineage>
        <taxon>Eukaryota</taxon>
        <taxon>Fungi</taxon>
        <taxon>Dikarya</taxon>
        <taxon>Basidiomycota</taxon>
        <taxon>Agaricomycotina</taxon>
        <taxon>Agaricomycetes</taxon>
        <taxon>Agaricomycetidae</taxon>
        <taxon>Agaricales</taxon>
        <taxon>Marasmiineae</taxon>
        <taxon>Mycenaceae</taxon>
        <taxon>Mycena</taxon>
    </lineage>
</organism>
<feature type="region of interest" description="Disordered" evidence="1">
    <location>
        <begin position="377"/>
        <end position="399"/>
    </location>
</feature>
<proteinExistence type="predicted"/>
<sequence>MGQSDILRVPDGTGIGIPVSLNFLPPHSLSFSIGTVIKPAFFLTVASWISFCVPPSHAFLRRTQPIAFAMVKPIAFFQIPHCVDIQQSSIDRKIQQPPTEKSWGFFLRHSTSSTQPHPSYQNAARLFRGITSVQACIQGHRDPNNTCDVHICTFQIWGKAPWHTSGAALGRVTDVGGGNGEQTAAAEEADKLVGLQLRSDYDITKSRETYIPETYTRVLDLGNSSETRRGTRMLNRTKNRILITLALRESAFTFNTTPFLSHTANLIVRSECSPALIHQGMVSTLRLVTLNAEKAFSIQGHQDPDTTYDASHTPKLGGGQGVGCGSYASVPKPQIRASETVFRLPPMTVESDALFVLIECGTNVFFAVHQSPGTSTVVAKTGHHDPDLGADEDSAVVER</sequence>
<evidence type="ECO:0000256" key="1">
    <source>
        <dbReference type="SAM" id="MobiDB-lite"/>
    </source>
</evidence>
<evidence type="ECO:0000313" key="2">
    <source>
        <dbReference type="EMBL" id="KAJ7772840.1"/>
    </source>
</evidence>
<feature type="compositionally biased region" description="Acidic residues" evidence="1">
    <location>
        <begin position="388"/>
        <end position="399"/>
    </location>
</feature>
<accession>A0AAD7NS20</accession>
<name>A0AAD7NS20_9AGAR</name>
<reference evidence="2" key="1">
    <citation type="submission" date="2023-03" db="EMBL/GenBank/DDBJ databases">
        <title>Massive genome expansion in bonnet fungi (Mycena s.s.) driven by repeated elements and novel gene families across ecological guilds.</title>
        <authorList>
            <consortium name="Lawrence Berkeley National Laboratory"/>
            <person name="Harder C.B."/>
            <person name="Miyauchi S."/>
            <person name="Viragh M."/>
            <person name="Kuo A."/>
            <person name="Thoen E."/>
            <person name="Andreopoulos B."/>
            <person name="Lu D."/>
            <person name="Skrede I."/>
            <person name="Drula E."/>
            <person name="Henrissat B."/>
            <person name="Morin E."/>
            <person name="Kohler A."/>
            <person name="Barry K."/>
            <person name="LaButti K."/>
            <person name="Morin E."/>
            <person name="Salamov A."/>
            <person name="Lipzen A."/>
            <person name="Mereny Z."/>
            <person name="Hegedus B."/>
            <person name="Baldrian P."/>
            <person name="Stursova M."/>
            <person name="Weitz H."/>
            <person name="Taylor A."/>
            <person name="Grigoriev I.V."/>
            <person name="Nagy L.G."/>
            <person name="Martin F."/>
            <person name="Kauserud H."/>
        </authorList>
    </citation>
    <scope>NUCLEOTIDE SEQUENCE</scope>
    <source>
        <strain evidence="2">CBHHK188m</strain>
    </source>
</reference>
<dbReference type="EMBL" id="JARJLG010000018">
    <property type="protein sequence ID" value="KAJ7772840.1"/>
    <property type="molecule type" value="Genomic_DNA"/>
</dbReference>
<protein>
    <submittedName>
        <fullName evidence="2">Uncharacterized protein</fullName>
    </submittedName>
</protein>
<dbReference type="AlphaFoldDB" id="A0AAD7NS20"/>
<keyword evidence="3" id="KW-1185">Reference proteome</keyword>
<dbReference type="Proteomes" id="UP001215280">
    <property type="component" value="Unassembled WGS sequence"/>
</dbReference>
<comment type="caution">
    <text evidence="2">The sequence shown here is derived from an EMBL/GenBank/DDBJ whole genome shotgun (WGS) entry which is preliminary data.</text>
</comment>
<evidence type="ECO:0000313" key="3">
    <source>
        <dbReference type="Proteomes" id="UP001215280"/>
    </source>
</evidence>
<gene>
    <name evidence="2" type="ORF">DFH07DRAFT_937420</name>
</gene>